<feature type="chain" id="PRO_5002319342" description="DUF2946 domain-containing protein" evidence="2">
    <location>
        <begin position="24"/>
        <end position="114"/>
    </location>
</feature>
<gene>
    <name evidence="3" type="ORF">LO50_08850</name>
</gene>
<feature type="region of interest" description="Disordered" evidence="1">
    <location>
        <begin position="28"/>
        <end position="68"/>
    </location>
</feature>
<proteinExistence type="predicted"/>
<evidence type="ECO:0000256" key="1">
    <source>
        <dbReference type="SAM" id="MobiDB-lite"/>
    </source>
</evidence>
<reference evidence="3 4" key="1">
    <citation type="submission" date="2014-11" db="EMBL/GenBank/DDBJ databases">
        <title>Genomics and ecophysiology of heterotrophic nitrogen fixing bacteria isolated from estuarine surface water.</title>
        <authorList>
            <person name="Bentzon-Tilia M."/>
            <person name="Severin I."/>
            <person name="Hansen L.H."/>
            <person name="Riemann L."/>
        </authorList>
    </citation>
    <scope>NUCLEOTIDE SEQUENCE [LARGE SCALE GENOMIC DNA]</scope>
    <source>
        <strain evidence="3 4">BAL361</strain>
    </source>
</reference>
<name>A0A0D7EAM6_STUST</name>
<accession>A0A0D7EAM6</accession>
<evidence type="ECO:0000256" key="2">
    <source>
        <dbReference type="SAM" id="SignalP"/>
    </source>
</evidence>
<evidence type="ECO:0000313" key="4">
    <source>
        <dbReference type="Proteomes" id="UP000032439"/>
    </source>
</evidence>
<evidence type="ECO:0008006" key="5">
    <source>
        <dbReference type="Google" id="ProtNLM"/>
    </source>
</evidence>
<dbReference type="AlphaFoldDB" id="A0A0D7EAM6"/>
<sequence length="114" mass="12478">MKAHLRLLLVLLISLVLPVSSMAALEQSAEPCQMQSDMESSGHLAHQAEAQEEDAHSHEGNPLCESGHQCKTGSMLQAGIAQPHLTASLPQLAVHYPEFFPARSNADVWRPPRY</sequence>
<organism evidence="3 4">
    <name type="scientific">Stutzerimonas stutzeri</name>
    <name type="common">Pseudomonas stutzeri</name>
    <dbReference type="NCBI Taxonomy" id="316"/>
    <lineage>
        <taxon>Bacteria</taxon>
        <taxon>Pseudomonadati</taxon>
        <taxon>Pseudomonadota</taxon>
        <taxon>Gammaproteobacteria</taxon>
        <taxon>Pseudomonadales</taxon>
        <taxon>Pseudomonadaceae</taxon>
        <taxon>Stutzerimonas</taxon>
    </lineage>
</organism>
<evidence type="ECO:0000313" key="3">
    <source>
        <dbReference type="EMBL" id="KIZ36647.1"/>
    </source>
</evidence>
<comment type="caution">
    <text evidence="3">The sequence shown here is derived from an EMBL/GenBank/DDBJ whole genome shotgun (WGS) entry which is preliminary data.</text>
</comment>
<keyword evidence="2" id="KW-0732">Signal</keyword>
<dbReference type="RefSeq" id="WP_044314746.1">
    <property type="nucleotide sequence ID" value="NZ_JBITTV010000010.1"/>
</dbReference>
<protein>
    <recommendedName>
        <fullName evidence="5">DUF2946 domain-containing protein</fullName>
    </recommendedName>
</protein>
<feature type="signal peptide" evidence="2">
    <location>
        <begin position="1"/>
        <end position="23"/>
    </location>
</feature>
<dbReference type="EMBL" id="JXXD01000068">
    <property type="protein sequence ID" value="KIZ36647.1"/>
    <property type="molecule type" value="Genomic_DNA"/>
</dbReference>
<dbReference type="Proteomes" id="UP000032439">
    <property type="component" value="Unassembled WGS sequence"/>
</dbReference>